<comment type="catalytic activity">
    <reaction evidence="1">
        <text>peroxynitrite = nitrate</text>
        <dbReference type="Rhea" id="RHEA:63116"/>
        <dbReference type="ChEBI" id="CHEBI:17632"/>
        <dbReference type="ChEBI" id="CHEBI:25941"/>
    </reaction>
    <physiologicalReaction direction="left-to-right" evidence="1">
        <dbReference type="Rhea" id="RHEA:63117"/>
    </physiologicalReaction>
</comment>
<dbReference type="InterPro" id="IPR012674">
    <property type="entry name" value="Calycin"/>
</dbReference>
<proteinExistence type="predicted"/>
<evidence type="ECO:0000256" key="1">
    <source>
        <dbReference type="ARBA" id="ARBA00036993"/>
    </source>
</evidence>
<feature type="compositionally biased region" description="Basic residues" evidence="2">
    <location>
        <begin position="265"/>
        <end position="280"/>
    </location>
</feature>
<feature type="non-terminal residue" evidence="4">
    <location>
        <position position="1"/>
    </location>
</feature>
<feature type="compositionally biased region" description="Polar residues" evidence="2">
    <location>
        <begin position="241"/>
        <end position="250"/>
    </location>
</feature>
<feature type="region of interest" description="Disordered" evidence="2">
    <location>
        <begin position="240"/>
        <end position="286"/>
    </location>
</feature>
<name>A0A0B6Z3U0_9EUPU</name>
<organism evidence="4">
    <name type="scientific">Arion vulgaris</name>
    <dbReference type="NCBI Taxonomy" id="1028688"/>
    <lineage>
        <taxon>Eukaryota</taxon>
        <taxon>Metazoa</taxon>
        <taxon>Spiralia</taxon>
        <taxon>Lophotrochozoa</taxon>
        <taxon>Mollusca</taxon>
        <taxon>Gastropoda</taxon>
        <taxon>Heterobranchia</taxon>
        <taxon>Euthyneura</taxon>
        <taxon>Panpulmonata</taxon>
        <taxon>Eupulmonata</taxon>
        <taxon>Stylommatophora</taxon>
        <taxon>Helicina</taxon>
        <taxon>Arionoidea</taxon>
        <taxon>Arionidae</taxon>
        <taxon>Arion</taxon>
    </lineage>
</organism>
<feature type="domain" description="THAP4-like heme-binding" evidence="3">
    <location>
        <begin position="342"/>
        <end position="493"/>
    </location>
</feature>
<dbReference type="PANTHER" id="PTHR15854:SF4">
    <property type="entry name" value="PEROXYNITRITE ISOMERASE THAP4"/>
    <property type="match status" value="1"/>
</dbReference>
<protein>
    <recommendedName>
        <fullName evidence="3">THAP4-like heme-binding domain-containing protein</fullName>
    </recommendedName>
</protein>
<sequence length="495" mass="56937">NIKTRLLNPKIKHKDIKRETTYSREGDDMSDGIRMNEDENVLAGSRMINAKVETAEMETQTEEEEHEEIGLPLSHVDSVQIDDPSHHPSMFHQQAQQIDSHIHNCFINTQRYHPQQPDVYSGNMNLQTFESTGDYSVNSQHFQQTSSHIISDSISHTVVDPSVRGSDHLQHWTTLEAVDRQSVQESNYETGTAYPYPDHQNNTYSSLQQQQIQQQHIQQQQVQHHIPHISNLQPVPLVLMDNSSTIPHGNQRQDEQVQPQQVIPRSKRRATPKNREKKRRLNSDQKDKETIIKKYFQQATVNLFFNERLKCPGNKFLKAVRPGALTTNMAEGSTGNQFHETLKPLSWLFGTWRSTEGKGIYPSISDFTYSEEAVFLPVGLKPVVDYKLYSWKTDTDMPMHREKGFIRIKPNTNQIAFVAAHTMGVVEVQEGEVHGQELTVETKNIGRTSFNSPPEVKVVRRTLKLIGNTLEQVVFMQTDKTELNEHLRITYKKVE</sequence>
<accession>A0A0B6Z3U0</accession>
<dbReference type="CDD" id="cd07828">
    <property type="entry name" value="lipocalin_heme-bd-THAP4-like"/>
    <property type="match status" value="1"/>
</dbReference>
<dbReference type="AlphaFoldDB" id="A0A0B6Z3U0"/>
<reference evidence="4" key="1">
    <citation type="submission" date="2014-12" db="EMBL/GenBank/DDBJ databases">
        <title>Insight into the proteome of Arion vulgaris.</title>
        <authorList>
            <person name="Aradska J."/>
            <person name="Bulat T."/>
            <person name="Smidak R."/>
            <person name="Sarate P."/>
            <person name="Gangsoo J."/>
            <person name="Sialana F."/>
            <person name="Bilban M."/>
            <person name="Lubec G."/>
        </authorList>
    </citation>
    <scope>NUCLEOTIDE SEQUENCE</scope>
    <source>
        <tissue evidence="4">Skin</tissue>
    </source>
</reference>
<dbReference type="GO" id="GO:0008289">
    <property type="term" value="F:lipid binding"/>
    <property type="evidence" value="ECO:0007669"/>
    <property type="project" value="UniProtKB-KW"/>
</dbReference>
<dbReference type="PANTHER" id="PTHR15854">
    <property type="entry name" value="THAP4 PROTEIN"/>
    <property type="match status" value="1"/>
</dbReference>
<gene>
    <name evidence="4" type="primary">ORF47825</name>
</gene>
<dbReference type="EMBL" id="HACG01016434">
    <property type="protein sequence ID" value="CEK63299.1"/>
    <property type="molecule type" value="Transcribed_RNA"/>
</dbReference>
<dbReference type="InterPro" id="IPR014878">
    <property type="entry name" value="THAP4-like_heme-bd"/>
</dbReference>
<dbReference type="Pfam" id="PF08768">
    <property type="entry name" value="THAP4_heme-bd"/>
    <property type="match status" value="1"/>
</dbReference>
<feature type="region of interest" description="Disordered" evidence="2">
    <location>
        <begin position="183"/>
        <end position="202"/>
    </location>
</feature>
<evidence type="ECO:0000259" key="3">
    <source>
        <dbReference type="Pfam" id="PF08768"/>
    </source>
</evidence>
<dbReference type="InterPro" id="IPR045165">
    <property type="entry name" value="Nitrobindin"/>
</dbReference>
<dbReference type="Gene3D" id="2.40.128.20">
    <property type="match status" value="1"/>
</dbReference>
<evidence type="ECO:0000256" key="2">
    <source>
        <dbReference type="SAM" id="MobiDB-lite"/>
    </source>
</evidence>
<dbReference type="SUPFAM" id="SSF50814">
    <property type="entry name" value="Lipocalins"/>
    <property type="match status" value="1"/>
</dbReference>
<evidence type="ECO:0000313" key="4">
    <source>
        <dbReference type="EMBL" id="CEK63299.1"/>
    </source>
</evidence>